<keyword evidence="3" id="KW-1185">Reference proteome</keyword>
<keyword evidence="1" id="KW-0812">Transmembrane</keyword>
<evidence type="ECO:0008006" key="4">
    <source>
        <dbReference type="Google" id="ProtNLM"/>
    </source>
</evidence>
<dbReference type="AlphaFoldDB" id="A0A1U9QPZ6"/>
<name>A0A1U9QPZ6_STRNV</name>
<reference evidence="2 3" key="1">
    <citation type="submission" date="2016-11" db="EMBL/GenBank/DDBJ databases">
        <title>Complete genome sequence of Streptomyces niveus SCSIO 3406.</title>
        <authorList>
            <person name="Zhu Q."/>
            <person name="Cheng W."/>
            <person name="Song Y."/>
            <person name="Li Q."/>
            <person name="Ju J."/>
        </authorList>
    </citation>
    <scope>NUCLEOTIDE SEQUENCE [LARGE SCALE GENOMIC DNA]</scope>
    <source>
        <strain evidence="2 3">SCSIO 3406</strain>
    </source>
</reference>
<gene>
    <name evidence="2" type="ORF">BBN63_06010</name>
</gene>
<dbReference type="EMBL" id="CP018047">
    <property type="protein sequence ID" value="AQU65861.1"/>
    <property type="molecule type" value="Genomic_DNA"/>
</dbReference>
<keyword evidence="1" id="KW-0472">Membrane</keyword>
<dbReference type="Proteomes" id="UP000189677">
    <property type="component" value="Chromosome"/>
</dbReference>
<dbReference type="RefSeq" id="WP_203233496.1">
    <property type="nucleotide sequence ID" value="NZ_CP018047.1"/>
</dbReference>
<evidence type="ECO:0000313" key="2">
    <source>
        <dbReference type="EMBL" id="AQU65861.1"/>
    </source>
</evidence>
<accession>A0A1U9QPZ6</accession>
<protein>
    <recommendedName>
        <fullName evidence="4">DUF456 domain-containing protein</fullName>
    </recommendedName>
</protein>
<sequence length="160" mass="16947">MDVWQLVLVGLVMLLGVLGVLIPGVPGPAIVWAAVVWWALSDTSATAWGVLIAATALLLLNQALRPLLPSRRTRETGTRRRTLLAGGLAGIVGFFVVPVVGTVPAFVGGIYAVERIRLGSHRDGWASTRTVMRSAGIPVLVELYCCLLVAGAWLGVLIWG</sequence>
<organism evidence="2 3">
    <name type="scientific">Streptomyces niveus</name>
    <name type="common">Streptomyces spheroides</name>
    <dbReference type="NCBI Taxonomy" id="193462"/>
    <lineage>
        <taxon>Bacteria</taxon>
        <taxon>Bacillati</taxon>
        <taxon>Actinomycetota</taxon>
        <taxon>Actinomycetes</taxon>
        <taxon>Kitasatosporales</taxon>
        <taxon>Streptomycetaceae</taxon>
        <taxon>Streptomyces</taxon>
    </lineage>
</organism>
<evidence type="ECO:0000313" key="3">
    <source>
        <dbReference type="Proteomes" id="UP000189677"/>
    </source>
</evidence>
<dbReference type="KEGG" id="snw:BBN63_06010"/>
<feature type="transmembrane region" description="Helical" evidence="1">
    <location>
        <begin position="43"/>
        <end position="61"/>
    </location>
</feature>
<dbReference type="InterPro" id="IPR007403">
    <property type="entry name" value="DUF456"/>
</dbReference>
<proteinExistence type="predicted"/>
<keyword evidence="1" id="KW-1133">Transmembrane helix</keyword>
<evidence type="ECO:0000256" key="1">
    <source>
        <dbReference type="SAM" id="Phobius"/>
    </source>
</evidence>
<feature type="transmembrane region" description="Helical" evidence="1">
    <location>
        <begin position="82"/>
        <end position="113"/>
    </location>
</feature>
<feature type="transmembrane region" description="Helical" evidence="1">
    <location>
        <begin position="135"/>
        <end position="159"/>
    </location>
</feature>
<dbReference type="Pfam" id="PF04306">
    <property type="entry name" value="DUF456"/>
    <property type="match status" value="1"/>
</dbReference>